<feature type="compositionally biased region" description="Polar residues" evidence="1">
    <location>
        <begin position="612"/>
        <end position="630"/>
    </location>
</feature>
<feature type="region of interest" description="Disordered" evidence="1">
    <location>
        <begin position="105"/>
        <end position="141"/>
    </location>
</feature>
<feature type="compositionally biased region" description="Polar residues" evidence="1">
    <location>
        <begin position="8"/>
        <end position="42"/>
    </location>
</feature>
<evidence type="ECO:0000256" key="1">
    <source>
        <dbReference type="SAM" id="MobiDB-lite"/>
    </source>
</evidence>
<feature type="compositionally biased region" description="Basic and acidic residues" evidence="1">
    <location>
        <begin position="270"/>
        <end position="279"/>
    </location>
</feature>
<protein>
    <submittedName>
        <fullName evidence="2">Uncharacterized protein</fullName>
    </submittedName>
</protein>
<feature type="compositionally biased region" description="Low complexity" evidence="1">
    <location>
        <begin position="367"/>
        <end position="385"/>
    </location>
</feature>
<keyword evidence="3" id="KW-1185">Reference proteome</keyword>
<comment type="caution">
    <text evidence="2">The sequence shown here is derived from an EMBL/GenBank/DDBJ whole genome shotgun (WGS) entry which is preliminary data.</text>
</comment>
<sequence length="868" mass="93419">MVDHPSRRSQQTQYNGQPSAGPSSNNPRTTSTLVTPINSSGYKPSDTPRFWTSTSLRTTYASYKSNPGAWKDNYLSTVDDFKAFSFGRPDAAVIDEEDKRWKIAMREGDETSSSSSDDGESKRRRGGKSRDITPRASVVSLDISFSHPDTRARSHPSQLQQINYYHRGVEDSGSKDMAYHHQPDHLHPFELQEPNSDDEMRGGIRSDGSIYSHDTGYDAASSYRSGSGTGSYAPSYTSSYTRARAELEAEAISISSSRPASSAASGLDPTLERHYDHDDLSISSTRRSSLFDEQGEQYDEDDPTDYLYDALRLSHPGSGASSNMHLSISSLRFDGRDENFDEYEPAKSSSSRAQDSATPYILPAEITPSTSATPPLAHSPSSASAYVSDTHNTLDDFDLAYITSGLALSANAMSEDSHMPDAALDDLDFVRKRPTIESVGEQRLEGDTRATLVKRPQRGVPMGWEDDLSIPTLFTDVTTEGSRARQATTIAAANLAGGVSSTPPQMSTVTADTSDASGSTQDKPRGPSAQRDLTAILDQSEINSANGMPNIVQLHASSISSPSSTPPSFPGSLSNLENVSGTNSPGIVENKNTIRRKRSVFAGLGALGIGSVSSSASGTKEAQAGTSQQMSPVSPVSPVSPARTIKVEGQRMDLDWGKSNAGESSVDASAMPGGPSVPLVLDSSLVTSPSMELFTPHHSFAYNNSLARPLVVRGGPDSAGVRREWVIRKEVHSNQGREWKPEIVKTGKDSGIKSEQKKDKDKADTLTGMSIGTDEVWENFLLGKFHVVRDDMSPRIGKVNSDDANGNVRFVNGGGDKGTEGNVLGFRVPLGKPPQQRLIIKHLREDNKSQVGHPVAIGNAKQTSCVSV</sequence>
<organism evidence="2 3">
    <name type="scientific">Lentinula lateritia</name>
    <dbReference type="NCBI Taxonomy" id="40482"/>
    <lineage>
        <taxon>Eukaryota</taxon>
        <taxon>Fungi</taxon>
        <taxon>Dikarya</taxon>
        <taxon>Basidiomycota</taxon>
        <taxon>Agaricomycotina</taxon>
        <taxon>Agaricomycetes</taxon>
        <taxon>Agaricomycetidae</taxon>
        <taxon>Agaricales</taxon>
        <taxon>Marasmiineae</taxon>
        <taxon>Omphalotaceae</taxon>
        <taxon>Lentinula</taxon>
    </lineage>
</organism>
<accession>A0ABQ8UZP1</accession>
<feature type="compositionally biased region" description="Low complexity" evidence="1">
    <location>
        <begin position="631"/>
        <end position="641"/>
    </location>
</feature>
<feature type="region of interest" description="Disordered" evidence="1">
    <location>
        <begin position="187"/>
        <end position="209"/>
    </location>
</feature>
<feature type="region of interest" description="Disordered" evidence="1">
    <location>
        <begin position="252"/>
        <end position="279"/>
    </location>
</feature>
<reference evidence="2" key="1">
    <citation type="submission" date="2022-08" db="EMBL/GenBank/DDBJ databases">
        <title>A Global Phylogenomic Analysis of the Shiitake Genus Lentinula.</title>
        <authorList>
            <consortium name="DOE Joint Genome Institute"/>
            <person name="Sierra-Patev S."/>
            <person name="Min B."/>
            <person name="Naranjo-Ortiz M."/>
            <person name="Looney B."/>
            <person name="Konkel Z."/>
            <person name="Slot J.C."/>
            <person name="Sakamoto Y."/>
            <person name="Steenwyk J.L."/>
            <person name="Rokas A."/>
            <person name="Carro J."/>
            <person name="Camarero S."/>
            <person name="Ferreira P."/>
            <person name="Molpeceres G."/>
            <person name="Ruiz-Duenas F.J."/>
            <person name="Serrano A."/>
            <person name="Henrissat B."/>
            <person name="Drula E."/>
            <person name="Hughes K.W."/>
            <person name="Mata J.L."/>
            <person name="Ishikawa N.K."/>
            <person name="Vargas-Isla R."/>
            <person name="Ushijima S."/>
            <person name="Smith C.A."/>
            <person name="Ahrendt S."/>
            <person name="Andreopoulos W."/>
            <person name="He G."/>
            <person name="Labutti K."/>
            <person name="Lipzen A."/>
            <person name="Ng V."/>
            <person name="Riley R."/>
            <person name="Sandor L."/>
            <person name="Barry K."/>
            <person name="Martinez A.T."/>
            <person name="Xiao Y."/>
            <person name="Gibbons J.G."/>
            <person name="Terashima K."/>
            <person name="Grigoriev I.V."/>
            <person name="Hibbett D.S."/>
        </authorList>
    </citation>
    <scope>NUCLEOTIDE SEQUENCE</scope>
    <source>
        <strain evidence="2">RHP3577 ss4</strain>
    </source>
</reference>
<feature type="compositionally biased region" description="Low complexity" evidence="1">
    <location>
        <begin position="252"/>
        <end position="265"/>
    </location>
</feature>
<name>A0ABQ8UZP1_9AGAR</name>
<feature type="compositionally biased region" description="Polar residues" evidence="1">
    <location>
        <begin position="499"/>
        <end position="521"/>
    </location>
</feature>
<feature type="region of interest" description="Disordered" evidence="1">
    <location>
        <begin position="1"/>
        <end position="51"/>
    </location>
</feature>
<feature type="region of interest" description="Disordered" evidence="1">
    <location>
        <begin position="339"/>
        <end position="358"/>
    </location>
</feature>
<gene>
    <name evidence="2" type="ORF">C8R41DRAFT_128910</name>
</gene>
<evidence type="ECO:0000313" key="2">
    <source>
        <dbReference type="EMBL" id="KAJ4464402.1"/>
    </source>
</evidence>
<feature type="compositionally biased region" description="Polar residues" evidence="1">
    <location>
        <begin position="347"/>
        <end position="357"/>
    </location>
</feature>
<dbReference type="Proteomes" id="UP001150217">
    <property type="component" value="Unassembled WGS sequence"/>
</dbReference>
<feature type="region of interest" description="Disordered" evidence="1">
    <location>
        <begin position="497"/>
        <end position="529"/>
    </location>
</feature>
<feature type="region of interest" description="Disordered" evidence="1">
    <location>
        <begin position="365"/>
        <end position="385"/>
    </location>
</feature>
<dbReference type="EMBL" id="JANVFT010000141">
    <property type="protein sequence ID" value="KAJ4464402.1"/>
    <property type="molecule type" value="Genomic_DNA"/>
</dbReference>
<feature type="region of interest" description="Disordered" evidence="1">
    <location>
        <begin position="612"/>
        <end position="641"/>
    </location>
</feature>
<proteinExistence type="predicted"/>
<feature type="region of interest" description="Disordered" evidence="1">
    <location>
        <begin position="557"/>
        <end position="589"/>
    </location>
</feature>
<evidence type="ECO:0000313" key="3">
    <source>
        <dbReference type="Proteomes" id="UP001150217"/>
    </source>
</evidence>
<feature type="compositionally biased region" description="Polar residues" evidence="1">
    <location>
        <begin position="575"/>
        <end position="585"/>
    </location>
</feature>